<dbReference type="SUPFAM" id="SSF56784">
    <property type="entry name" value="HAD-like"/>
    <property type="match status" value="1"/>
</dbReference>
<dbReference type="InterPro" id="IPR036412">
    <property type="entry name" value="HAD-like_sf"/>
</dbReference>
<protein>
    <recommendedName>
        <fullName evidence="3">Haloacid dehalogenase</fullName>
    </recommendedName>
</protein>
<name>A0A1G2M5S4_9BACT</name>
<reference evidence="1 2" key="1">
    <citation type="journal article" date="2016" name="Nat. Commun.">
        <title>Thousands of microbial genomes shed light on interconnected biogeochemical processes in an aquifer system.</title>
        <authorList>
            <person name="Anantharaman K."/>
            <person name="Brown C.T."/>
            <person name="Hug L.A."/>
            <person name="Sharon I."/>
            <person name="Castelle C.J."/>
            <person name="Probst A.J."/>
            <person name="Thomas B.C."/>
            <person name="Singh A."/>
            <person name="Wilkins M.J."/>
            <person name="Karaoz U."/>
            <person name="Brodie E.L."/>
            <person name="Williams K.H."/>
            <person name="Hubbard S.S."/>
            <person name="Banfield J.F."/>
        </authorList>
    </citation>
    <scope>NUCLEOTIDE SEQUENCE [LARGE SCALE GENOMIC DNA]</scope>
</reference>
<dbReference type="Gene3D" id="3.40.50.1000">
    <property type="entry name" value="HAD superfamily/HAD-like"/>
    <property type="match status" value="1"/>
</dbReference>
<dbReference type="EMBL" id="MHRF01000005">
    <property type="protein sequence ID" value="OHA18469.1"/>
    <property type="molecule type" value="Genomic_DNA"/>
</dbReference>
<sequence length="242" mass="27424">MSAHKDILFAFDLDNTVFRNHDTWDRIFKETSLALFGVPLLYTRHVDGTLDTHFTSRNLRDTLSVRLQEAQIPEDALTFPTFLDRFNTEALRVRGPIKAEKFDGVDAFIEHVGDTRRFATWRPAIVTAGDKCIQIRALEALKLLNRFDMSYSFFQGDKASKVEALAWIAQTLRPHALVYFGDTPADMQALCHPAVQVQEKIAVGVTVAKLVTPDMLRDAGAHLILDDFRNGAFQKLRDFLVT</sequence>
<dbReference type="STRING" id="1802301.A2664_00810"/>
<evidence type="ECO:0008006" key="3">
    <source>
        <dbReference type="Google" id="ProtNLM"/>
    </source>
</evidence>
<organism evidence="1 2">
    <name type="scientific">Candidatus Taylorbacteria bacterium RIFCSPHIGHO2_01_FULL_46_22b</name>
    <dbReference type="NCBI Taxonomy" id="1802301"/>
    <lineage>
        <taxon>Bacteria</taxon>
        <taxon>Candidatus Tayloriibacteriota</taxon>
    </lineage>
</organism>
<dbReference type="CDD" id="cd01427">
    <property type="entry name" value="HAD_like"/>
    <property type="match status" value="1"/>
</dbReference>
<dbReference type="AlphaFoldDB" id="A0A1G2M5S4"/>
<accession>A0A1G2M5S4</accession>
<comment type="caution">
    <text evidence="1">The sequence shown here is derived from an EMBL/GenBank/DDBJ whole genome shotgun (WGS) entry which is preliminary data.</text>
</comment>
<evidence type="ECO:0000313" key="2">
    <source>
        <dbReference type="Proteomes" id="UP000178873"/>
    </source>
</evidence>
<gene>
    <name evidence="1" type="ORF">A2664_00810</name>
</gene>
<dbReference type="InterPro" id="IPR041492">
    <property type="entry name" value="HAD_2"/>
</dbReference>
<dbReference type="Proteomes" id="UP000178873">
    <property type="component" value="Unassembled WGS sequence"/>
</dbReference>
<evidence type="ECO:0000313" key="1">
    <source>
        <dbReference type="EMBL" id="OHA18469.1"/>
    </source>
</evidence>
<dbReference type="Pfam" id="PF13419">
    <property type="entry name" value="HAD_2"/>
    <property type="match status" value="1"/>
</dbReference>
<dbReference type="InterPro" id="IPR023214">
    <property type="entry name" value="HAD_sf"/>
</dbReference>
<proteinExistence type="predicted"/>